<dbReference type="SMART" id="SM01118">
    <property type="entry name" value="CYTH"/>
    <property type="match status" value="1"/>
</dbReference>
<dbReference type="PANTHER" id="PTHR40114:SF1">
    <property type="entry name" value="SLR0698 PROTEIN"/>
    <property type="match status" value="1"/>
</dbReference>
<feature type="domain" description="CYTH" evidence="2">
    <location>
        <begin position="2"/>
        <end position="149"/>
    </location>
</feature>
<dbReference type="PIRSF" id="PIRSF016487">
    <property type="entry name" value="CYTH_UCP016487"/>
    <property type="match status" value="1"/>
</dbReference>
<proteinExistence type="predicted"/>
<dbReference type="Gene3D" id="2.40.320.10">
    <property type="entry name" value="Hypothetical Protein Pfu-838710-001"/>
    <property type="match status" value="1"/>
</dbReference>
<reference evidence="3" key="1">
    <citation type="journal article" date="2020" name="mSystems">
        <title>Genome- and Community-Level Interaction Insights into Carbon Utilization and Element Cycling Functions of Hydrothermarchaeota in Hydrothermal Sediment.</title>
        <authorList>
            <person name="Zhou Z."/>
            <person name="Liu Y."/>
            <person name="Xu W."/>
            <person name="Pan J."/>
            <person name="Luo Z.H."/>
            <person name="Li M."/>
        </authorList>
    </citation>
    <scope>NUCLEOTIDE SEQUENCE [LARGE SCALE GENOMIC DNA]</scope>
    <source>
        <strain evidence="3">HyVt-458</strain>
    </source>
</reference>
<dbReference type="EMBL" id="DRLF01000197">
    <property type="protein sequence ID" value="HEC06292.1"/>
    <property type="molecule type" value="Genomic_DNA"/>
</dbReference>
<feature type="active site" description="Proton acceptor" evidence="1">
    <location>
        <position position="30"/>
    </location>
</feature>
<sequence>MGIEIERKFLLASDAWRDDVEKSLNMRQGYLSHDALSSVRIRVYDDHADINVKSTRDGIHRLEYEYPIPLPDAQELLSRVAHRPLIEKTRHVLHVEGHCWEIDEFEGENAGLIVAEIELDSVDEVFHRPAWLGDEISTDARYYNSNLSKLPYRYWKEDS</sequence>
<evidence type="ECO:0000313" key="3">
    <source>
        <dbReference type="EMBL" id="HEC06292.1"/>
    </source>
</evidence>
<evidence type="ECO:0000259" key="2">
    <source>
        <dbReference type="PROSITE" id="PS51707"/>
    </source>
</evidence>
<gene>
    <name evidence="3" type="ORF">ENJ12_05550</name>
</gene>
<dbReference type="CDD" id="cd07891">
    <property type="entry name" value="CYTH-like_CthTTM-like_1"/>
    <property type="match status" value="1"/>
</dbReference>
<name>A0A831RUI5_9GAMM</name>
<protein>
    <submittedName>
        <fullName evidence="3">CYTH domain-containing protein</fullName>
    </submittedName>
</protein>
<dbReference type="PROSITE" id="PS51707">
    <property type="entry name" value="CYTH"/>
    <property type="match status" value="1"/>
</dbReference>
<comment type="caution">
    <text evidence="3">The sequence shown here is derived from an EMBL/GenBank/DDBJ whole genome shotgun (WGS) entry which is preliminary data.</text>
</comment>
<evidence type="ECO:0000256" key="1">
    <source>
        <dbReference type="PIRSR" id="PIRSR016487-1"/>
    </source>
</evidence>
<dbReference type="InterPro" id="IPR012042">
    <property type="entry name" value="NeuTTM/CthTTM-like"/>
</dbReference>
<dbReference type="Proteomes" id="UP000886339">
    <property type="component" value="Unassembled WGS sequence"/>
</dbReference>
<organism evidence="3">
    <name type="scientific">Thiolapillus brandeum</name>
    <dbReference type="NCBI Taxonomy" id="1076588"/>
    <lineage>
        <taxon>Bacteria</taxon>
        <taxon>Pseudomonadati</taxon>
        <taxon>Pseudomonadota</taxon>
        <taxon>Gammaproteobacteria</taxon>
        <taxon>Chromatiales</taxon>
        <taxon>Sedimenticolaceae</taxon>
        <taxon>Thiolapillus</taxon>
    </lineage>
</organism>
<dbReference type="SUPFAM" id="SSF55154">
    <property type="entry name" value="CYTH-like phosphatases"/>
    <property type="match status" value="1"/>
</dbReference>
<dbReference type="Pfam" id="PF01928">
    <property type="entry name" value="CYTH"/>
    <property type="match status" value="1"/>
</dbReference>
<dbReference type="InterPro" id="IPR033469">
    <property type="entry name" value="CYTH-like_dom_sf"/>
</dbReference>
<dbReference type="AlphaFoldDB" id="A0A831RUI5"/>
<dbReference type="InterPro" id="IPR023577">
    <property type="entry name" value="CYTH_domain"/>
</dbReference>
<accession>A0A831RUI5</accession>
<dbReference type="PANTHER" id="PTHR40114">
    <property type="entry name" value="SLR0698 PROTEIN"/>
    <property type="match status" value="1"/>
</dbReference>